<dbReference type="SUPFAM" id="SSF54637">
    <property type="entry name" value="Thioesterase/thiol ester dehydrase-isomerase"/>
    <property type="match status" value="1"/>
</dbReference>
<dbReference type="PANTHER" id="PTHR21660">
    <property type="entry name" value="THIOESTERASE SUPERFAMILY MEMBER-RELATED"/>
    <property type="match status" value="1"/>
</dbReference>
<dbReference type="InterPro" id="IPR003736">
    <property type="entry name" value="PAAI_dom"/>
</dbReference>
<comment type="caution">
    <text evidence="4">The sequence shown here is derived from an EMBL/GenBank/DDBJ whole genome shotgun (WGS) entry which is preliminary data.</text>
</comment>
<evidence type="ECO:0000256" key="1">
    <source>
        <dbReference type="ARBA" id="ARBA00008324"/>
    </source>
</evidence>
<reference evidence="4" key="2">
    <citation type="submission" date="2023-06" db="EMBL/GenBank/DDBJ databases">
        <authorList>
            <person name="Kobayashi Y."/>
            <person name="Kayamori A."/>
            <person name="Aoki K."/>
            <person name="Shiwa Y."/>
            <person name="Fujita N."/>
            <person name="Sugita T."/>
            <person name="Iwasaki W."/>
            <person name="Tanaka N."/>
            <person name="Takashima M."/>
        </authorList>
    </citation>
    <scope>NUCLEOTIDE SEQUENCE</scope>
    <source>
        <strain evidence="4">HIS016</strain>
    </source>
</reference>
<keyword evidence="2" id="KW-0378">Hydrolase</keyword>
<feature type="domain" description="Thioesterase" evidence="3">
    <location>
        <begin position="54"/>
        <end position="132"/>
    </location>
</feature>
<protein>
    <recommendedName>
        <fullName evidence="3">Thioesterase domain-containing protein</fullName>
    </recommendedName>
</protein>
<sequence length="179" mass="19792">MGACYEHVKKCWAQSIKGNHDDNVFGDSVEVVSARPGRAELKMKVQERHLNGRGNVHGGVVMTLVDDVTWLGMQTLGLPPVRSVSTNISCEFVRPSGQLGDDLYMVSEPVKIGRRLGFLRITFYDMKGRVCAYGTQTVAIDGDQEPFTHKFTADGSRLVKVNKEEKGDILPSTEGKHKL</sequence>
<accession>A0AAD3TWC9</accession>
<dbReference type="InterPro" id="IPR006683">
    <property type="entry name" value="Thioestr_dom"/>
</dbReference>
<dbReference type="Proteomes" id="UP001222932">
    <property type="component" value="Unassembled WGS sequence"/>
</dbReference>
<dbReference type="AlphaFoldDB" id="A0AAD3TWC9"/>
<dbReference type="PANTHER" id="PTHR21660:SF1">
    <property type="entry name" value="ACYL-COENZYME A THIOESTERASE 13"/>
    <property type="match status" value="1"/>
</dbReference>
<dbReference type="InterPro" id="IPR039298">
    <property type="entry name" value="ACOT13"/>
</dbReference>
<comment type="similarity">
    <text evidence="1">Belongs to the thioesterase PaaI family.</text>
</comment>
<evidence type="ECO:0000313" key="4">
    <source>
        <dbReference type="EMBL" id="GMK57700.1"/>
    </source>
</evidence>
<organism evidence="4 5">
    <name type="scientific">Cutaneotrichosporon spelunceum</name>
    <dbReference type="NCBI Taxonomy" id="1672016"/>
    <lineage>
        <taxon>Eukaryota</taxon>
        <taxon>Fungi</taxon>
        <taxon>Dikarya</taxon>
        <taxon>Basidiomycota</taxon>
        <taxon>Agaricomycotina</taxon>
        <taxon>Tremellomycetes</taxon>
        <taxon>Trichosporonales</taxon>
        <taxon>Trichosporonaceae</taxon>
        <taxon>Cutaneotrichosporon</taxon>
    </lineage>
</organism>
<dbReference type="GO" id="GO:0047617">
    <property type="term" value="F:fatty acyl-CoA hydrolase activity"/>
    <property type="evidence" value="ECO:0007669"/>
    <property type="project" value="InterPro"/>
</dbReference>
<dbReference type="EMBL" id="BTCM01000004">
    <property type="protein sequence ID" value="GMK57700.1"/>
    <property type="molecule type" value="Genomic_DNA"/>
</dbReference>
<dbReference type="InterPro" id="IPR029069">
    <property type="entry name" value="HotDog_dom_sf"/>
</dbReference>
<evidence type="ECO:0000259" key="3">
    <source>
        <dbReference type="Pfam" id="PF03061"/>
    </source>
</evidence>
<dbReference type="Pfam" id="PF03061">
    <property type="entry name" value="4HBT"/>
    <property type="match status" value="1"/>
</dbReference>
<gene>
    <name evidence="4" type="ORF">CspeluHIS016_0405340</name>
</gene>
<dbReference type="Gene3D" id="3.10.129.10">
    <property type="entry name" value="Hotdog Thioesterase"/>
    <property type="match status" value="1"/>
</dbReference>
<dbReference type="CDD" id="cd03443">
    <property type="entry name" value="PaaI_thioesterase"/>
    <property type="match status" value="1"/>
</dbReference>
<proteinExistence type="inferred from homology"/>
<keyword evidence="5" id="KW-1185">Reference proteome</keyword>
<name>A0AAD3TWC9_9TREE</name>
<evidence type="ECO:0000256" key="2">
    <source>
        <dbReference type="ARBA" id="ARBA00022801"/>
    </source>
</evidence>
<reference evidence="4" key="1">
    <citation type="journal article" date="2023" name="BMC Genomics">
        <title>Chromosome-level genome assemblies of Cutaneotrichosporon spp. (Trichosporonales, Basidiomycota) reveal imbalanced evolution between nucleotide sequences and chromosome synteny.</title>
        <authorList>
            <person name="Kobayashi Y."/>
            <person name="Kayamori A."/>
            <person name="Aoki K."/>
            <person name="Shiwa Y."/>
            <person name="Matsutani M."/>
            <person name="Fujita N."/>
            <person name="Sugita T."/>
            <person name="Iwasaki W."/>
            <person name="Tanaka N."/>
            <person name="Takashima M."/>
        </authorList>
    </citation>
    <scope>NUCLEOTIDE SEQUENCE</scope>
    <source>
        <strain evidence="4">HIS016</strain>
    </source>
</reference>
<dbReference type="NCBIfam" id="TIGR00369">
    <property type="entry name" value="unchar_dom_1"/>
    <property type="match status" value="1"/>
</dbReference>
<evidence type="ECO:0000313" key="5">
    <source>
        <dbReference type="Proteomes" id="UP001222932"/>
    </source>
</evidence>